<feature type="domain" description="Phosphoribosyltransferase" evidence="1">
    <location>
        <begin position="194"/>
        <end position="385"/>
    </location>
</feature>
<dbReference type="Proteomes" id="UP000294847">
    <property type="component" value="Chromosome 1"/>
</dbReference>
<organism evidence="2 3">
    <name type="scientific">Pyricularia oryzae</name>
    <name type="common">Rice blast fungus</name>
    <name type="synonym">Magnaporthe oryzae</name>
    <dbReference type="NCBI Taxonomy" id="318829"/>
    <lineage>
        <taxon>Eukaryota</taxon>
        <taxon>Fungi</taxon>
        <taxon>Dikarya</taxon>
        <taxon>Ascomycota</taxon>
        <taxon>Pezizomycotina</taxon>
        <taxon>Sordariomycetes</taxon>
        <taxon>Sordariomycetidae</taxon>
        <taxon>Magnaporthales</taxon>
        <taxon>Pyriculariaceae</taxon>
        <taxon>Pyricularia</taxon>
    </lineage>
</organism>
<dbReference type="Pfam" id="PF14681">
    <property type="entry name" value="UPRTase"/>
    <property type="match status" value="1"/>
</dbReference>
<dbReference type="SUPFAM" id="SSF53271">
    <property type="entry name" value="PRTase-like"/>
    <property type="match status" value="1"/>
</dbReference>
<dbReference type="InterPro" id="IPR036412">
    <property type="entry name" value="HAD-like_sf"/>
</dbReference>
<name>A0A4P7MUG0_PYROR</name>
<protein>
    <recommendedName>
        <fullName evidence="1">Phosphoribosyltransferase domain-containing protein</fullName>
    </recommendedName>
</protein>
<evidence type="ECO:0000313" key="2">
    <source>
        <dbReference type="EMBL" id="QBZ53713.1"/>
    </source>
</evidence>
<dbReference type="AlphaFoldDB" id="A0A4P7MUG0"/>
<dbReference type="Gene3D" id="3.40.50.2020">
    <property type="match status" value="1"/>
</dbReference>
<accession>A0A4P7MUG0</accession>
<gene>
    <name evidence="2" type="ORF">PoMZ_09402</name>
</gene>
<sequence length="392" mass="43287">VSVLLESLGDFRESYDSLSCTVANQITVYPKTVALLLQAAQDPRSLPAIVTSGVRQITLQQVPVFGGGRVSDQYVVTPQTKARIVERFATRNTRVGRRTATVYGDGSLDIPMMVMAGLALMVVDDKKFRSRTMDFEVEQAINLHFFRKSKDKQFNTCIAQVFVLSIVKPHLLCPLRNFAITVVPVYIAPSTPTKLLAVPVRNALILGSILQDAHVQVGKYLATHRTTQVAVLKDYTIPYVQGTNTIGYQLKAENRTLIVARMRGGEPIARGEYQALPQAIYALAKTPDQVTERDVTDVANILSYLIVDIGKSMVVCVEHNRDINPQAKILLVAGVVQAGAMAVGKEESLRRKMKSWEDVSNVALRVSENKYTGVKGTDTGDRLFNITHWALE</sequence>
<evidence type="ECO:0000259" key="1">
    <source>
        <dbReference type="Pfam" id="PF14681"/>
    </source>
</evidence>
<dbReference type="InterPro" id="IPR029057">
    <property type="entry name" value="PRTase-like"/>
</dbReference>
<dbReference type="InterPro" id="IPR000836">
    <property type="entry name" value="PRTase_dom"/>
</dbReference>
<dbReference type="SUPFAM" id="SSF56784">
    <property type="entry name" value="HAD-like"/>
    <property type="match status" value="1"/>
</dbReference>
<reference evidence="2 3" key="1">
    <citation type="journal article" date="2019" name="Mol. Biol. Evol.">
        <title>Blast fungal genomes show frequent chromosomal changes, gene gains and losses, and effector gene turnover.</title>
        <authorList>
            <person name="Gomez Luciano L.B."/>
            <person name="Jason Tsai I."/>
            <person name="Chuma I."/>
            <person name="Tosa Y."/>
            <person name="Chen Y.H."/>
            <person name="Li J.Y."/>
            <person name="Li M.Y."/>
            <person name="Jade Lu M.Y."/>
            <person name="Nakayashiki H."/>
            <person name="Li W.H."/>
        </authorList>
    </citation>
    <scope>NUCLEOTIDE SEQUENCE [LARGE SCALE GENOMIC DNA]</scope>
    <source>
        <strain evidence="2">MZ5-1-6</strain>
    </source>
</reference>
<dbReference type="EMBL" id="CP034204">
    <property type="protein sequence ID" value="QBZ53713.1"/>
    <property type="molecule type" value="Genomic_DNA"/>
</dbReference>
<proteinExistence type="predicted"/>
<dbReference type="InterPro" id="IPR023214">
    <property type="entry name" value="HAD_sf"/>
</dbReference>
<evidence type="ECO:0000313" key="3">
    <source>
        <dbReference type="Proteomes" id="UP000294847"/>
    </source>
</evidence>
<feature type="non-terminal residue" evidence="2">
    <location>
        <position position="1"/>
    </location>
</feature>
<dbReference type="Gene3D" id="3.40.50.1000">
    <property type="entry name" value="HAD superfamily/HAD-like"/>
    <property type="match status" value="1"/>
</dbReference>